<name>A0A1V4AT11_9BACT</name>
<dbReference type="Pfam" id="PF05635">
    <property type="entry name" value="23S_rRNA_IVP"/>
    <property type="match status" value="1"/>
</dbReference>
<dbReference type="PIRSF" id="PIRSF035652">
    <property type="entry name" value="CHP02436"/>
    <property type="match status" value="1"/>
</dbReference>
<comment type="caution">
    <text evidence="1">The sequence shown here is derived from an EMBL/GenBank/DDBJ whole genome shotgun (WGS) entry which is preliminary data.</text>
</comment>
<dbReference type="Proteomes" id="UP000189681">
    <property type="component" value="Unassembled WGS sequence"/>
</dbReference>
<evidence type="ECO:0000313" key="1">
    <source>
        <dbReference type="EMBL" id="OOP56216.1"/>
    </source>
</evidence>
<dbReference type="SUPFAM" id="SSF158446">
    <property type="entry name" value="IVS-encoded protein-like"/>
    <property type="match status" value="1"/>
</dbReference>
<gene>
    <name evidence="1" type="ORF">AYP45_10250</name>
</gene>
<dbReference type="Gene3D" id="1.20.1440.60">
    <property type="entry name" value="23S rRNA-intervening sequence"/>
    <property type="match status" value="1"/>
</dbReference>
<dbReference type="PANTHER" id="PTHR38471:SF2">
    <property type="entry name" value="FOUR HELIX BUNDLE PROTEIN"/>
    <property type="match status" value="1"/>
</dbReference>
<reference evidence="1 2" key="1">
    <citation type="journal article" date="2017" name="Water Res.">
        <title>Discovery and metagenomic analysis of an anammox bacterial enrichment related to Candidatus "Brocadia caroliniensis" in a full-scale glycerol-fed nitritation-denitritation separate centrate treatment process.</title>
        <authorList>
            <person name="Park H."/>
            <person name="Brotto A.C."/>
            <person name="van Loosdrecht M.C."/>
            <person name="Chandran K."/>
        </authorList>
    </citation>
    <scope>NUCLEOTIDE SEQUENCE [LARGE SCALE GENOMIC DNA]</scope>
    <source>
        <strain evidence="1">26THWARD</strain>
    </source>
</reference>
<sequence length="127" mass="14555">MSKDKRIFDLEERLVDFAVRIIRTTESLPKTRTGNHLAGQLIRCGTSPAPNYGEAQSAESRSDFIHKMKVCLKELRETRIWLLMMVQANLIRPASKLEPLILENDELISIFVTSVKTAKQREDKKIS</sequence>
<dbReference type="EMBL" id="AYTS01000090">
    <property type="protein sequence ID" value="OOP56216.1"/>
    <property type="molecule type" value="Genomic_DNA"/>
</dbReference>
<dbReference type="AlphaFoldDB" id="A0A1V4AT11"/>
<proteinExistence type="predicted"/>
<protein>
    <submittedName>
        <fullName evidence="1">Four helix bundle protein</fullName>
    </submittedName>
</protein>
<evidence type="ECO:0000313" key="2">
    <source>
        <dbReference type="Proteomes" id="UP000189681"/>
    </source>
</evidence>
<dbReference type="NCBIfam" id="TIGR02436">
    <property type="entry name" value="four helix bundle protein"/>
    <property type="match status" value="1"/>
</dbReference>
<dbReference type="InterPro" id="IPR036583">
    <property type="entry name" value="23S_rRNA_IVS_sf"/>
</dbReference>
<dbReference type="InterPro" id="IPR012657">
    <property type="entry name" value="23S_rRNA-intervening_sequence"/>
</dbReference>
<dbReference type="PANTHER" id="PTHR38471">
    <property type="entry name" value="FOUR HELIX BUNDLE PROTEIN"/>
    <property type="match status" value="1"/>
</dbReference>
<accession>A0A1V4AT11</accession>
<organism evidence="1 2">
    <name type="scientific">Candidatus Brocadia carolinensis</name>
    <dbReference type="NCBI Taxonomy" id="1004156"/>
    <lineage>
        <taxon>Bacteria</taxon>
        <taxon>Pseudomonadati</taxon>
        <taxon>Planctomycetota</taxon>
        <taxon>Candidatus Brocadiia</taxon>
        <taxon>Candidatus Brocadiales</taxon>
        <taxon>Candidatus Brocadiaceae</taxon>
        <taxon>Candidatus Brocadia</taxon>
    </lineage>
</organism>